<dbReference type="GO" id="GO:0043565">
    <property type="term" value="F:sequence-specific DNA binding"/>
    <property type="evidence" value="ECO:0007669"/>
    <property type="project" value="TreeGrafter"/>
</dbReference>
<dbReference type="PANTHER" id="PTHR30481">
    <property type="entry name" value="DNA ADENINE METHYLASE"/>
    <property type="match status" value="1"/>
</dbReference>
<dbReference type="STRING" id="1867952.MTBPR1_220008"/>
<sequence>MRNITFNDSNLKANIPANLNDKDLGFYKWVGGKKTKINDIARFVPTNISHVIEPFAGGMALSINIARRGLVDPNNFYLGDNNDELINFLDCLRIQTEELVIRLLDINAKYGLGCRELFKKAVDTLNGQGADMDKAIAFYVYNQLTTSYKLSDGDYKYNNFAPSLINNNDGLKRHNILKLPLYADLIHPMDIKCRDYRDTMAFAGGLGLDAFMLVDSPYLDTEKASYGERCETFDFDELAKLVLSYKDKCNIMVTIDDDPSHLERFAGLKIYRREHYYGTSKKLKGEWLMTNYDVPCEEYLCSLNGFELEQAA</sequence>
<dbReference type="GO" id="GO:0032259">
    <property type="term" value="P:methylation"/>
    <property type="evidence" value="ECO:0007669"/>
    <property type="project" value="UniProtKB-KW"/>
</dbReference>
<dbReference type="AlphaFoldDB" id="A0A1C3RH15"/>
<dbReference type="Pfam" id="PF02086">
    <property type="entry name" value="MethyltransfD12"/>
    <property type="match status" value="1"/>
</dbReference>
<dbReference type="Gene3D" id="1.10.1020.10">
    <property type="entry name" value="Adenine-specific Methyltransferase, Domain 2"/>
    <property type="match status" value="1"/>
</dbReference>
<evidence type="ECO:0000313" key="8">
    <source>
        <dbReference type="Proteomes" id="UP000231658"/>
    </source>
</evidence>
<accession>A0A1C3RH15</accession>
<dbReference type="Gene3D" id="3.40.50.150">
    <property type="entry name" value="Vaccinia Virus protein VP39"/>
    <property type="match status" value="1"/>
</dbReference>
<dbReference type="InterPro" id="IPR029063">
    <property type="entry name" value="SAM-dependent_MTases_sf"/>
</dbReference>
<keyword evidence="5" id="KW-0949">S-adenosyl-L-methionine</keyword>
<dbReference type="Proteomes" id="UP000231658">
    <property type="component" value="Unassembled WGS sequence"/>
</dbReference>
<gene>
    <name evidence="7" type="ORF">MTBPR1_220008</name>
</gene>
<organism evidence="7 8">
    <name type="scientific">Candidatus Terasakiella magnetica</name>
    <dbReference type="NCBI Taxonomy" id="1867952"/>
    <lineage>
        <taxon>Bacteria</taxon>
        <taxon>Pseudomonadati</taxon>
        <taxon>Pseudomonadota</taxon>
        <taxon>Alphaproteobacteria</taxon>
        <taxon>Rhodospirillales</taxon>
        <taxon>Terasakiellaceae</taxon>
        <taxon>Terasakiella</taxon>
    </lineage>
</organism>
<comment type="catalytic activity">
    <reaction evidence="6">
        <text>a 2'-deoxyadenosine in DNA + S-adenosyl-L-methionine = an N(6)-methyl-2'-deoxyadenosine in DNA + S-adenosyl-L-homocysteine + H(+)</text>
        <dbReference type="Rhea" id="RHEA:15197"/>
        <dbReference type="Rhea" id="RHEA-COMP:12418"/>
        <dbReference type="Rhea" id="RHEA-COMP:12419"/>
        <dbReference type="ChEBI" id="CHEBI:15378"/>
        <dbReference type="ChEBI" id="CHEBI:57856"/>
        <dbReference type="ChEBI" id="CHEBI:59789"/>
        <dbReference type="ChEBI" id="CHEBI:90615"/>
        <dbReference type="ChEBI" id="CHEBI:90616"/>
        <dbReference type="EC" id="2.1.1.72"/>
    </reaction>
</comment>
<dbReference type="GO" id="GO:1904047">
    <property type="term" value="F:S-adenosyl-L-methionine binding"/>
    <property type="evidence" value="ECO:0007669"/>
    <property type="project" value="TreeGrafter"/>
</dbReference>
<keyword evidence="8" id="KW-1185">Reference proteome</keyword>
<dbReference type="EC" id="2.1.1.72" evidence="2"/>
<reference evidence="7 8" key="1">
    <citation type="submission" date="2016-07" db="EMBL/GenBank/DDBJ databases">
        <authorList>
            <person name="Lefevre C.T."/>
        </authorList>
    </citation>
    <scope>NUCLEOTIDE SEQUENCE [LARGE SCALE GENOMIC DNA]</scope>
    <source>
        <strain evidence="7">PR1</strain>
    </source>
</reference>
<dbReference type="GO" id="GO:0009307">
    <property type="term" value="P:DNA restriction-modification system"/>
    <property type="evidence" value="ECO:0007669"/>
    <property type="project" value="InterPro"/>
</dbReference>
<dbReference type="InterPro" id="IPR012327">
    <property type="entry name" value="MeTrfase_D12"/>
</dbReference>
<evidence type="ECO:0000256" key="5">
    <source>
        <dbReference type="ARBA" id="ARBA00022691"/>
    </source>
</evidence>
<keyword evidence="4" id="KW-0808">Transferase</keyword>
<dbReference type="OrthoDB" id="9805629at2"/>
<comment type="similarity">
    <text evidence="1">Belongs to the N(4)/N(6)-methyltransferase family.</text>
</comment>
<dbReference type="EMBL" id="FLYE01000015">
    <property type="protein sequence ID" value="SCA56575.1"/>
    <property type="molecule type" value="Genomic_DNA"/>
</dbReference>
<evidence type="ECO:0000313" key="7">
    <source>
        <dbReference type="EMBL" id="SCA56575.1"/>
    </source>
</evidence>
<evidence type="ECO:0000256" key="2">
    <source>
        <dbReference type="ARBA" id="ARBA00011900"/>
    </source>
</evidence>
<dbReference type="SUPFAM" id="SSF53335">
    <property type="entry name" value="S-adenosyl-L-methionine-dependent methyltransferases"/>
    <property type="match status" value="1"/>
</dbReference>
<dbReference type="GO" id="GO:0006298">
    <property type="term" value="P:mismatch repair"/>
    <property type="evidence" value="ECO:0007669"/>
    <property type="project" value="TreeGrafter"/>
</dbReference>
<proteinExistence type="inferred from homology"/>
<dbReference type="InterPro" id="IPR023095">
    <property type="entry name" value="Ade_MeTrfase_dom_2"/>
</dbReference>
<evidence type="ECO:0000256" key="6">
    <source>
        <dbReference type="ARBA" id="ARBA00047942"/>
    </source>
</evidence>
<evidence type="ECO:0000256" key="3">
    <source>
        <dbReference type="ARBA" id="ARBA00022603"/>
    </source>
</evidence>
<dbReference type="PRINTS" id="PR00505">
    <property type="entry name" value="D12N6MTFRASE"/>
</dbReference>
<protein>
    <recommendedName>
        <fullName evidence="2">site-specific DNA-methyltransferase (adenine-specific)</fullName>
        <ecNumber evidence="2">2.1.1.72</ecNumber>
    </recommendedName>
</protein>
<evidence type="ECO:0000256" key="4">
    <source>
        <dbReference type="ARBA" id="ARBA00022679"/>
    </source>
</evidence>
<dbReference type="RefSeq" id="WP_069188676.1">
    <property type="nucleotide sequence ID" value="NZ_FLYE01000015.1"/>
</dbReference>
<dbReference type="GO" id="GO:0009007">
    <property type="term" value="F:site-specific DNA-methyltransferase (adenine-specific) activity"/>
    <property type="evidence" value="ECO:0007669"/>
    <property type="project" value="UniProtKB-EC"/>
</dbReference>
<evidence type="ECO:0000256" key="1">
    <source>
        <dbReference type="ARBA" id="ARBA00006594"/>
    </source>
</evidence>
<name>A0A1C3RH15_9PROT</name>
<keyword evidence="3" id="KW-0489">Methyltransferase</keyword>